<keyword evidence="1" id="KW-0175">Coiled coil</keyword>
<evidence type="ECO:0000256" key="1">
    <source>
        <dbReference type="ARBA" id="ARBA00023054"/>
    </source>
</evidence>
<evidence type="ECO:0000313" key="5">
    <source>
        <dbReference type="Proteomes" id="UP000037460"/>
    </source>
</evidence>
<sequence>MSASELSAEKRKGMERLLDNYQTTFARETLLSEQYDAELVNVKNQLAKVVTGTPPNRITAELAHAERTKAKLERRVGGFEEKLNELDTYNEKLVAMISGLRKQREPHLQSVKHTAFELGRLATEMNLLKAACHKALDERERSVDMLRRAQEESIRDAADFEAHRQALKLESEELDSSIKDTEAILEGKSEKVKRVQCRAMRESRRQREKYEVRFGYLRSQLEGLENDFGKLQSIVGVRMDPQNPQPKEIIQTFAEKERRVASLQTYWELQNDEIHQMQHEVHHMERKAERAAEVSAAHDARINGTQGKQLSVADEEIGMAKALTQFEAVCERIGVMFLLCDCDKEPTAGAFLASKGCSTSTILEYMSCLSAAIDDASRHAKALRVAARSHRSSASRKPNESIDGFLRGPSSVAAAAAAAQALAAGAPDGAPVDVTDASAEARRQLIEELPSLKDMGPDEGDGDDSGQKGRTTRKGSIDTEKRDVAIASWVVRQQAVREAKGVGNTREYYSERKWTPALEDPKPGPPSASLR</sequence>
<protein>
    <recommendedName>
        <fullName evidence="3">ODAD1 central coiled coil region domain-containing protein</fullName>
    </recommendedName>
</protein>
<dbReference type="PANTHER" id="PTHR21694:SF18">
    <property type="entry name" value="COILED-COIL DOMAIN-CONTAINING PROTEIN 63"/>
    <property type="match status" value="1"/>
</dbReference>
<feature type="compositionally biased region" description="Basic and acidic residues" evidence="2">
    <location>
        <begin position="508"/>
        <end position="522"/>
    </location>
</feature>
<name>A0A0M0JGZ5_9EUKA</name>
<dbReference type="InterPro" id="IPR051876">
    <property type="entry name" value="ODA-DC/CCD"/>
</dbReference>
<feature type="region of interest" description="Disordered" evidence="2">
    <location>
        <begin position="448"/>
        <end position="531"/>
    </location>
</feature>
<feature type="domain" description="ODAD1 central coiled coil region" evidence="3">
    <location>
        <begin position="70"/>
        <end position="346"/>
    </location>
</feature>
<dbReference type="Pfam" id="PF21773">
    <property type="entry name" value="ODAD1_CC"/>
    <property type="match status" value="1"/>
</dbReference>
<evidence type="ECO:0000313" key="4">
    <source>
        <dbReference type="EMBL" id="KOO25488.1"/>
    </source>
</evidence>
<evidence type="ECO:0000259" key="3">
    <source>
        <dbReference type="Pfam" id="PF21773"/>
    </source>
</evidence>
<keyword evidence="5" id="KW-1185">Reference proteome</keyword>
<proteinExistence type="predicted"/>
<dbReference type="Proteomes" id="UP000037460">
    <property type="component" value="Unassembled WGS sequence"/>
</dbReference>
<dbReference type="InterPro" id="IPR049258">
    <property type="entry name" value="ODAD1_CC"/>
</dbReference>
<gene>
    <name evidence="4" type="ORF">Ctob_012556</name>
</gene>
<dbReference type="EMBL" id="JWZX01002968">
    <property type="protein sequence ID" value="KOO25488.1"/>
    <property type="molecule type" value="Genomic_DNA"/>
</dbReference>
<reference evidence="5" key="1">
    <citation type="journal article" date="2015" name="PLoS Genet.">
        <title>Genome Sequence and Transcriptome Analyses of Chrysochromulina tobin: Metabolic Tools for Enhanced Algal Fitness in the Prominent Order Prymnesiales (Haptophyceae).</title>
        <authorList>
            <person name="Hovde B.T."/>
            <person name="Deodato C.R."/>
            <person name="Hunsperger H.M."/>
            <person name="Ryken S.A."/>
            <person name="Yost W."/>
            <person name="Jha R.K."/>
            <person name="Patterson J."/>
            <person name="Monnat R.J. Jr."/>
            <person name="Barlow S.B."/>
            <person name="Starkenburg S.R."/>
            <person name="Cattolico R.A."/>
        </authorList>
    </citation>
    <scope>NUCLEOTIDE SEQUENCE</scope>
    <source>
        <strain evidence="5">CCMP291</strain>
    </source>
</reference>
<accession>A0A0M0JGZ5</accession>
<comment type="caution">
    <text evidence="4">The sequence shown here is derived from an EMBL/GenBank/DDBJ whole genome shotgun (WGS) entry which is preliminary data.</text>
</comment>
<feature type="compositionally biased region" description="Basic and acidic residues" evidence="2">
    <location>
        <begin position="475"/>
        <end position="484"/>
    </location>
</feature>
<evidence type="ECO:0000256" key="2">
    <source>
        <dbReference type="SAM" id="MobiDB-lite"/>
    </source>
</evidence>
<dbReference type="AlphaFoldDB" id="A0A0M0JGZ5"/>
<organism evidence="4 5">
    <name type="scientific">Chrysochromulina tobinii</name>
    <dbReference type="NCBI Taxonomy" id="1460289"/>
    <lineage>
        <taxon>Eukaryota</taxon>
        <taxon>Haptista</taxon>
        <taxon>Haptophyta</taxon>
        <taxon>Prymnesiophyceae</taxon>
        <taxon>Prymnesiales</taxon>
        <taxon>Chrysochromulinaceae</taxon>
        <taxon>Chrysochromulina</taxon>
    </lineage>
</organism>
<dbReference type="PANTHER" id="PTHR21694">
    <property type="entry name" value="COILED-COIL DOMAIN-CONTAINING PROTEIN 63"/>
    <property type="match status" value="1"/>
</dbReference>